<keyword evidence="1" id="KW-1133">Transmembrane helix</keyword>
<keyword evidence="1" id="KW-0472">Membrane</keyword>
<reference evidence="2" key="1">
    <citation type="submission" date="2020-04" db="EMBL/GenBank/DDBJ databases">
        <authorList>
            <person name="Zhang T."/>
        </authorList>
    </citation>
    <scope>NUCLEOTIDE SEQUENCE</scope>
    <source>
        <strain evidence="2">HKST-UBA13</strain>
    </source>
</reference>
<protein>
    <submittedName>
        <fullName evidence="2">Uncharacterized protein</fullName>
    </submittedName>
</protein>
<proteinExistence type="predicted"/>
<name>A0A955L201_9BACT</name>
<feature type="transmembrane region" description="Helical" evidence="1">
    <location>
        <begin position="55"/>
        <end position="79"/>
    </location>
</feature>
<reference evidence="2" key="2">
    <citation type="journal article" date="2021" name="Microbiome">
        <title>Successional dynamics and alternative stable states in a saline activated sludge microbial community over 9 years.</title>
        <authorList>
            <person name="Wang Y."/>
            <person name="Ye J."/>
            <person name="Ju F."/>
            <person name="Liu L."/>
            <person name="Boyd J.A."/>
            <person name="Deng Y."/>
            <person name="Parks D.H."/>
            <person name="Jiang X."/>
            <person name="Yin X."/>
            <person name="Woodcroft B.J."/>
            <person name="Tyson G.W."/>
            <person name="Hugenholtz P."/>
            <person name="Polz M.F."/>
            <person name="Zhang T."/>
        </authorList>
    </citation>
    <scope>NUCLEOTIDE SEQUENCE</scope>
    <source>
        <strain evidence="2">HKST-UBA13</strain>
    </source>
</reference>
<feature type="transmembrane region" description="Helical" evidence="1">
    <location>
        <begin position="85"/>
        <end position="105"/>
    </location>
</feature>
<evidence type="ECO:0000313" key="3">
    <source>
        <dbReference type="Proteomes" id="UP000775877"/>
    </source>
</evidence>
<gene>
    <name evidence="2" type="ORF">KC678_04285</name>
</gene>
<accession>A0A955L201</accession>
<organism evidence="2 3">
    <name type="scientific">Candidatus Dojkabacteria bacterium</name>
    <dbReference type="NCBI Taxonomy" id="2099670"/>
    <lineage>
        <taxon>Bacteria</taxon>
        <taxon>Candidatus Dojkabacteria</taxon>
    </lineage>
</organism>
<dbReference type="AlphaFoldDB" id="A0A955L201"/>
<evidence type="ECO:0000313" key="2">
    <source>
        <dbReference type="EMBL" id="MCA9381457.1"/>
    </source>
</evidence>
<dbReference type="Proteomes" id="UP000775877">
    <property type="component" value="Unassembled WGS sequence"/>
</dbReference>
<feature type="non-terminal residue" evidence="2">
    <location>
        <position position="1"/>
    </location>
</feature>
<dbReference type="EMBL" id="JAGQLJ010000107">
    <property type="protein sequence ID" value="MCA9381457.1"/>
    <property type="molecule type" value="Genomic_DNA"/>
</dbReference>
<comment type="caution">
    <text evidence="2">The sequence shown here is derived from an EMBL/GenBank/DDBJ whole genome shotgun (WGS) entry which is preliminary data.</text>
</comment>
<evidence type="ECO:0000256" key="1">
    <source>
        <dbReference type="SAM" id="Phobius"/>
    </source>
</evidence>
<sequence length="106" mass="12565">FMKTYVVNFFIWWYAIKLFDYLYLVRFVFVWLMIRTRALPMLKYINKPLYGDESFWGKIIGPIIRAVWGVGGFLITIFFSLPFIILVPVVILLPLAPLLQVIIFLI</sequence>
<keyword evidence="1" id="KW-0812">Transmembrane</keyword>
<feature type="transmembrane region" description="Helical" evidence="1">
    <location>
        <begin position="12"/>
        <end position="34"/>
    </location>
</feature>